<name>A0A8H4R621_9AGAR</name>
<proteinExistence type="predicted"/>
<dbReference type="InterPro" id="IPR002052">
    <property type="entry name" value="DNA_methylase_N6_adenine_CS"/>
</dbReference>
<evidence type="ECO:0000256" key="1">
    <source>
        <dbReference type="ARBA" id="ARBA00004496"/>
    </source>
</evidence>
<keyword evidence="3" id="KW-0489">Methyltransferase</keyword>
<evidence type="ECO:0000313" key="5">
    <source>
        <dbReference type="EMBL" id="KAF4623401.1"/>
    </source>
</evidence>
<dbReference type="Pfam" id="PF10237">
    <property type="entry name" value="N6-adenineMlase"/>
    <property type="match status" value="1"/>
</dbReference>
<dbReference type="InterPro" id="IPR029063">
    <property type="entry name" value="SAM-dependent_MTases_sf"/>
</dbReference>
<evidence type="ECO:0000256" key="2">
    <source>
        <dbReference type="ARBA" id="ARBA00022490"/>
    </source>
</evidence>
<comment type="caution">
    <text evidence="5">The sequence shown here is derived from an EMBL/GenBank/DDBJ whole genome shotgun (WGS) entry which is preliminary data.</text>
</comment>
<keyword evidence="4" id="KW-0808">Transferase</keyword>
<evidence type="ECO:0000256" key="4">
    <source>
        <dbReference type="ARBA" id="ARBA00022679"/>
    </source>
</evidence>
<dbReference type="PANTHER" id="PTHR13200">
    <property type="entry name" value="EEF1A LYSINE METHYLTRANSFERASE 1"/>
    <property type="match status" value="1"/>
</dbReference>
<dbReference type="InterPro" id="IPR041370">
    <property type="entry name" value="Mlase_EEF1AKMT1/ZCCHC4"/>
</dbReference>
<gene>
    <name evidence="5" type="ORF">D9613_001465</name>
</gene>
<dbReference type="GO" id="GO:0032259">
    <property type="term" value="P:methylation"/>
    <property type="evidence" value="ECO:0007669"/>
    <property type="project" value="UniProtKB-KW"/>
</dbReference>
<dbReference type="GO" id="GO:0003676">
    <property type="term" value="F:nucleic acid binding"/>
    <property type="evidence" value="ECO:0007669"/>
    <property type="project" value="InterPro"/>
</dbReference>
<dbReference type="GO" id="GO:0005737">
    <property type="term" value="C:cytoplasm"/>
    <property type="evidence" value="ECO:0007669"/>
    <property type="project" value="UniProtKB-SubCell"/>
</dbReference>
<sequence>MKPLRNARLLEYDQRFSILSPRQFFPYDMNEPDVFPEELRKNVDIAVVDPPFLNEDTHTKVLQTIRQILHPKSKLVLLTSTSIEDIILRLYDEPPLGPLRRTGLTVEHGRLANDFACWASWEGAEEFGVQSKEKGVEEGEKKKEQK</sequence>
<comment type="subcellular location">
    <subcellularLocation>
        <location evidence="1">Cytoplasm</location>
    </subcellularLocation>
</comment>
<dbReference type="InterPro" id="IPR019369">
    <property type="entry name" value="Efm5/EEF1AKMT1"/>
</dbReference>
<reference evidence="5 6" key="1">
    <citation type="submission" date="2019-12" db="EMBL/GenBank/DDBJ databases">
        <authorList>
            <person name="Floudas D."/>
            <person name="Bentzer J."/>
            <person name="Ahren D."/>
            <person name="Johansson T."/>
            <person name="Persson P."/>
            <person name="Tunlid A."/>
        </authorList>
    </citation>
    <scope>NUCLEOTIDE SEQUENCE [LARGE SCALE GENOMIC DNA]</scope>
    <source>
        <strain evidence="5 6">CBS 102.39</strain>
    </source>
</reference>
<dbReference type="Proteomes" id="UP000521872">
    <property type="component" value="Unassembled WGS sequence"/>
</dbReference>
<dbReference type="SUPFAM" id="SSF53335">
    <property type="entry name" value="S-adenosyl-L-methionine-dependent methyltransferases"/>
    <property type="match status" value="1"/>
</dbReference>
<organism evidence="5 6">
    <name type="scientific">Agrocybe pediades</name>
    <dbReference type="NCBI Taxonomy" id="84607"/>
    <lineage>
        <taxon>Eukaryota</taxon>
        <taxon>Fungi</taxon>
        <taxon>Dikarya</taxon>
        <taxon>Basidiomycota</taxon>
        <taxon>Agaricomycotina</taxon>
        <taxon>Agaricomycetes</taxon>
        <taxon>Agaricomycetidae</taxon>
        <taxon>Agaricales</taxon>
        <taxon>Agaricineae</taxon>
        <taxon>Strophariaceae</taxon>
        <taxon>Agrocybe</taxon>
    </lineage>
</organism>
<dbReference type="AlphaFoldDB" id="A0A8H4R621"/>
<dbReference type="GO" id="GO:0016279">
    <property type="term" value="F:protein-lysine N-methyltransferase activity"/>
    <property type="evidence" value="ECO:0007669"/>
    <property type="project" value="InterPro"/>
</dbReference>
<dbReference type="EMBL" id="JAACJL010000001">
    <property type="protein sequence ID" value="KAF4623401.1"/>
    <property type="molecule type" value="Genomic_DNA"/>
</dbReference>
<accession>A0A8H4R621</accession>
<dbReference type="PROSITE" id="PS00092">
    <property type="entry name" value="N6_MTASE"/>
    <property type="match status" value="1"/>
</dbReference>
<dbReference type="PANTHER" id="PTHR13200:SF0">
    <property type="entry name" value="EEF1A LYSINE METHYLTRANSFERASE 1"/>
    <property type="match status" value="1"/>
</dbReference>
<keyword evidence="6" id="KW-1185">Reference proteome</keyword>
<keyword evidence="2" id="KW-0963">Cytoplasm</keyword>
<protein>
    <submittedName>
        <fullName evidence="5">Uncharacterized protein</fullName>
    </submittedName>
</protein>
<evidence type="ECO:0000313" key="6">
    <source>
        <dbReference type="Proteomes" id="UP000521872"/>
    </source>
</evidence>
<evidence type="ECO:0000256" key="3">
    <source>
        <dbReference type="ARBA" id="ARBA00022603"/>
    </source>
</evidence>